<dbReference type="Pfam" id="PF01504">
    <property type="entry name" value="PIP5K"/>
    <property type="match status" value="1"/>
</dbReference>
<keyword evidence="12" id="KW-1185">Reference proteome</keyword>
<dbReference type="SUPFAM" id="SSF54849">
    <property type="entry name" value="GroEL-intermediate domain like"/>
    <property type="match status" value="1"/>
</dbReference>
<dbReference type="Proteomes" id="UP001140206">
    <property type="component" value="Chromosome 4"/>
</dbReference>
<evidence type="ECO:0000256" key="5">
    <source>
        <dbReference type="ARBA" id="ARBA00022840"/>
    </source>
</evidence>
<keyword evidence="4 8" id="KW-0418">Kinase</keyword>
<proteinExistence type="predicted"/>
<dbReference type="EMBL" id="JAMFTS010000004">
    <property type="protein sequence ID" value="KAJ4758431.1"/>
    <property type="molecule type" value="Genomic_DNA"/>
</dbReference>
<dbReference type="PANTHER" id="PTHR45748">
    <property type="entry name" value="1-PHOSPHATIDYLINOSITOL 3-PHOSPHATE 5-KINASE-RELATED"/>
    <property type="match status" value="1"/>
</dbReference>
<evidence type="ECO:0000313" key="11">
    <source>
        <dbReference type="EMBL" id="KAJ4758431.1"/>
    </source>
</evidence>
<dbReference type="FunFam" id="3.30.810.10:FF:000001">
    <property type="entry name" value="1-phosphatidylinositol 3-phosphate 5-kinase FAB1"/>
    <property type="match status" value="1"/>
</dbReference>
<feature type="region of interest" description="Disordered" evidence="9">
    <location>
        <begin position="66"/>
        <end position="85"/>
    </location>
</feature>
<dbReference type="GO" id="GO:0000285">
    <property type="term" value="F:1-phosphatidylinositol-3-phosphate 5-kinase activity"/>
    <property type="evidence" value="ECO:0007669"/>
    <property type="project" value="UniProtKB-EC"/>
</dbReference>
<evidence type="ECO:0000259" key="10">
    <source>
        <dbReference type="PROSITE" id="PS51455"/>
    </source>
</evidence>
<dbReference type="CDD" id="cd17300">
    <property type="entry name" value="PIPKc_PIKfyve"/>
    <property type="match status" value="1"/>
</dbReference>
<sequence length="1741" mass="194897">MEYSGLESPESDDSPYGTPLTSPSSSSGYESCLSFFDDLSLFDIDFDINDGDQDLFADKFKDENIEELPSDTGTAPSGNEVFGDESIPLVSPEIVEKDNPSDGVLTRDGTAGPSEDTSMELIHTSLHSSEKNEGLHKDGGTFKPSEYVSTEHDSISSMERSSGTYPLQIPIPKSGDIEVLPAEIEKFEQHEDICIKDSMQSPTEEIGTTPLLENNITTCLDDNIPTSHLMEYCSEPPPKIVLENEAITLLHDETENGEVSDYENFPGGTSAKISFSHPLEHSGPETSSAITKIKPNKGISAEVGSHIPLEDDAGPTEVVSTKYGRHAPDDVTIDNSEVTLTKGSTTSFLQVGTEPSNACMCKTEDGSFSPLSTEIPVEHIENVSNVSICANANMALWSHYVGEEYPNAKESSLSSLGSTEIPVLYIKNGLSEDICTQTGTNIPPGVVSSKNVSTEEDKQPKPTHIASLKVDDAALPDENSEALTFPAKTVEYMLPEPLISNFGTDPDMWAPPELAENGTELRSDTNDEKEDENKYAMNLLQPKSDDEIDEKVMVKIMNAEFKQLLKRFMVAEGFSVPADAGDEGAPDGWLRVVRVLSWQAALLIKPDSVAGKEMDPSLYVKIKCIASGTRTQSEVIDGLVFKKSAAHKHMPTHIRNPRLLLLQEVLDHCVSGLSSIRSMEYEKDILEKSIKSMLDTCQPNIILVEKAASREAQELIRKQGITLVLDMKPHRMERIVRCTGSRVVSLGEALMRPDVAKECDSFRIEKFVEDINSGGKKPSKNLLFLEGLHKPLGCTILLRGANTEELKKIKRVLHYAVFAAHHVVRVLSFLSDQRLLASFKNSLFISPEPEPVSPCRSLTSESSTDSSTLSQDLDIPISDEELPLALSDIPLRTNSTSPELIPADTLNGTTERTEMEMAKYGEIRIAADPDKEKEDAKDPHSALTIVACRNVVKRTICEERHISRINYYGNSDTTLGTQLRDVFLNEKHRCSVCGDAPEAHLYVYTHRNGRITVLVTTLPSELDLSHGAFEDQDKIWMWTRCWACKKENRPASPAERYIVSESARSISFVKFLELSFSKYLPGTKMPCGHLLYRDGLRFFGMGSKVAMLRYTPVEIYKACKPPAMLEIHDPNSFDWLQKEALLVHEKRVLLFSELKRIAEELKQICTDDTALRVISHDSVLLMAQEAEAQIEVSLPKPMNSANKINKNPGLVVQDILSLNWLYQTLLLETYVWDRRLSHLFCSLPLNQEKRSACPKKSEKLEENLASADNLDPANTCDTGSDELPSSEIHNLEIIPVTKVSLFKKTLAELEPKPELDGSSILSLDVTSTIQNEESWIWTPFSNILTIYRKELQVGFFDRFNLINKYIPCHLPPIQKHKTASEPERHFIVGPGGNVLSVSEDDVSSLIAYALCISEENRKNEMESELDSSVLLNAMLSLSPEEFLSSSKHLHPEFTIGKRDPLSLKGKYTITCVYADQFYDLRKKCCPSEIMYIGSLSRCKKWNAQGGKTKAPFLKTMDDRFIIKGIKKIEFDSFLQFAPYYFNYMSESFEKGNQTCLAKILGIYQILEVRNGKEIRMDLMVTENLAYGRHLSRQYDLKGAIFARHIVGSDSCTFLDQNFIEDMRECPIYLSQRTKKQFERAIWNDTSFLTSINVMDYSLLLGVDRENRAIVFGIIDYLRQYTWDKQLETLVKSSLVVPKNELPTVISPKGYKRRFRKFMQQYVFTVPDGWGSETVNSPWILS</sequence>
<evidence type="ECO:0000313" key="12">
    <source>
        <dbReference type="Proteomes" id="UP001140206"/>
    </source>
</evidence>
<protein>
    <recommendedName>
        <fullName evidence="1">1-phosphatidylinositol-3-phosphate 5-kinase</fullName>
        <ecNumber evidence="1">2.7.1.150</ecNumber>
    </recommendedName>
    <alternativeName>
        <fullName evidence="7">Phosphatidylinositol 3-phosphate 5-kinase type III</fullName>
    </alternativeName>
</protein>
<dbReference type="InterPro" id="IPR027410">
    <property type="entry name" value="TCP-1-like_intermed_sf"/>
</dbReference>
<evidence type="ECO:0000256" key="4">
    <source>
        <dbReference type="ARBA" id="ARBA00022777"/>
    </source>
</evidence>
<dbReference type="SUPFAM" id="SSF56104">
    <property type="entry name" value="SAICAR synthase-like"/>
    <property type="match status" value="1"/>
</dbReference>
<dbReference type="FunFam" id="3.30.800.10:FF:000007">
    <property type="entry name" value="Putative 1-phosphatidylinositol-4-phosphate 5-kinase/ zinc ion binding family"/>
    <property type="match status" value="1"/>
</dbReference>
<dbReference type="InterPro" id="IPR027409">
    <property type="entry name" value="GroEL-like_apical_dom_sf"/>
</dbReference>
<dbReference type="SMART" id="SM00330">
    <property type="entry name" value="PIPKc"/>
    <property type="match status" value="1"/>
</dbReference>
<feature type="region of interest" description="Disordered" evidence="9">
    <location>
        <begin position="1"/>
        <end position="29"/>
    </location>
</feature>
<feature type="region of interest" description="Disordered" evidence="9">
    <location>
        <begin position="441"/>
        <end position="462"/>
    </location>
</feature>
<evidence type="ECO:0000256" key="6">
    <source>
        <dbReference type="ARBA" id="ARBA00023464"/>
    </source>
</evidence>
<evidence type="ECO:0000256" key="3">
    <source>
        <dbReference type="ARBA" id="ARBA00022741"/>
    </source>
</evidence>
<reference evidence="11" key="1">
    <citation type="submission" date="2022-08" db="EMBL/GenBank/DDBJ databases">
        <authorList>
            <person name="Marques A."/>
        </authorList>
    </citation>
    <scope>NUCLEOTIDE SEQUENCE</scope>
    <source>
        <strain evidence="11">RhyPub2mFocal</strain>
        <tissue evidence="11">Leaves</tissue>
    </source>
</reference>
<dbReference type="GO" id="GO:0005524">
    <property type="term" value="F:ATP binding"/>
    <property type="evidence" value="ECO:0007669"/>
    <property type="project" value="UniProtKB-UniRule"/>
</dbReference>
<accession>A0AAV8CTF7</accession>
<dbReference type="FunFam" id="3.50.7.10:FF:000007">
    <property type="entry name" value="1-phosphatidylinositol 3-phosphate 5-kinase isoform X1"/>
    <property type="match status" value="1"/>
</dbReference>
<dbReference type="InterPro" id="IPR002498">
    <property type="entry name" value="PInositol-4-P-4/5-kinase_core"/>
</dbReference>
<dbReference type="InterPro" id="IPR027483">
    <property type="entry name" value="PInositol-4-P-4/5-kinase_C_sf"/>
</dbReference>
<dbReference type="CDD" id="cd03334">
    <property type="entry name" value="Fab1_TCP"/>
    <property type="match status" value="1"/>
</dbReference>
<keyword evidence="5 8" id="KW-0067">ATP-binding</keyword>
<dbReference type="Gene3D" id="3.30.800.10">
    <property type="entry name" value="Phosphatidylinositol Phosphate Kinase II Beta"/>
    <property type="match status" value="1"/>
</dbReference>
<dbReference type="Gene3D" id="3.50.7.10">
    <property type="entry name" value="GroEL"/>
    <property type="match status" value="1"/>
</dbReference>
<dbReference type="GO" id="GO:0010008">
    <property type="term" value="C:endosome membrane"/>
    <property type="evidence" value="ECO:0007669"/>
    <property type="project" value="TreeGrafter"/>
</dbReference>
<feature type="region of interest" description="Disordered" evidence="9">
    <location>
        <begin position="94"/>
        <end position="115"/>
    </location>
</feature>
<feature type="region of interest" description="Disordered" evidence="9">
    <location>
        <begin position="849"/>
        <end position="872"/>
    </location>
</feature>
<name>A0AAV8CTF7_9POAL</name>
<evidence type="ECO:0000256" key="2">
    <source>
        <dbReference type="ARBA" id="ARBA00022679"/>
    </source>
</evidence>
<gene>
    <name evidence="11" type="ORF">LUZ62_068806</name>
</gene>
<dbReference type="Pfam" id="PF00118">
    <property type="entry name" value="Cpn60_TCP1"/>
    <property type="match status" value="1"/>
</dbReference>
<dbReference type="InterPro" id="IPR002423">
    <property type="entry name" value="Cpn60/GroEL/TCP-1"/>
</dbReference>
<feature type="compositionally biased region" description="Low complexity" evidence="9">
    <location>
        <begin position="14"/>
        <end position="29"/>
    </location>
</feature>
<dbReference type="PANTHER" id="PTHR45748:SF4">
    <property type="entry name" value="1-PHOSPHATIDYLINOSITOL-3-PHOSPHATE 5-KINASE FAB1D-RELATED"/>
    <property type="match status" value="1"/>
</dbReference>
<feature type="domain" description="PIPK" evidence="10">
    <location>
        <begin position="1398"/>
        <end position="1722"/>
    </location>
</feature>
<dbReference type="PROSITE" id="PS51455">
    <property type="entry name" value="PIPK"/>
    <property type="match status" value="1"/>
</dbReference>
<dbReference type="SUPFAM" id="SSF52029">
    <property type="entry name" value="GroEL apical domain-like"/>
    <property type="match status" value="1"/>
</dbReference>
<organism evidence="11 12">
    <name type="scientific">Rhynchospora pubera</name>
    <dbReference type="NCBI Taxonomy" id="906938"/>
    <lineage>
        <taxon>Eukaryota</taxon>
        <taxon>Viridiplantae</taxon>
        <taxon>Streptophyta</taxon>
        <taxon>Embryophyta</taxon>
        <taxon>Tracheophyta</taxon>
        <taxon>Spermatophyta</taxon>
        <taxon>Magnoliopsida</taxon>
        <taxon>Liliopsida</taxon>
        <taxon>Poales</taxon>
        <taxon>Cyperaceae</taxon>
        <taxon>Cyperoideae</taxon>
        <taxon>Rhynchosporeae</taxon>
        <taxon>Rhynchospora</taxon>
    </lineage>
</organism>
<dbReference type="Gene3D" id="3.30.810.10">
    <property type="entry name" value="2-Layer Sandwich"/>
    <property type="match status" value="1"/>
</dbReference>
<comment type="caution">
    <text evidence="11">The sequence shown here is derived from an EMBL/GenBank/DDBJ whole genome shotgun (WGS) entry which is preliminary data.</text>
</comment>
<feature type="compositionally biased region" description="Low complexity" evidence="9">
    <location>
        <begin position="857"/>
        <end position="872"/>
    </location>
</feature>
<evidence type="ECO:0000256" key="9">
    <source>
        <dbReference type="SAM" id="MobiDB-lite"/>
    </source>
</evidence>
<keyword evidence="3 8" id="KW-0547">Nucleotide-binding</keyword>
<dbReference type="EC" id="2.7.1.150" evidence="1"/>
<dbReference type="GO" id="GO:0046854">
    <property type="term" value="P:phosphatidylinositol phosphate biosynthetic process"/>
    <property type="evidence" value="ECO:0007669"/>
    <property type="project" value="TreeGrafter"/>
</dbReference>
<dbReference type="InterPro" id="IPR027484">
    <property type="entry name" value="PInositol-4-P-5-kinase_N"/>
</dbReference>
<evidence type="ECO:0000256" key="8">
    <source>
        <dbReference type="PROSITE-ProRule" id="PRU00781"/>
    </source>
</evidence>
<evidence type="ECO:0000256" key="7">
    <source>
        <dbReference type="ARBA" id="ARBA00077223"/>
    </source>
</evidence>
<comment type="subunit">
    <text evidence="6">Component of the PI(3,5)P2 regulatory complex at least composed of ATG18, SAC/FIG4, FAB1 and VAC14.</text>
</comment>
<evidence type="ECO:0000256" key="1">
    <source>
        <dbReference type="ARBA" id="ARBA00012009"/>
    </source>
</evidence>
<keyword evidence="2 8" id="KW-0808">Transferase</keyword>
<dbReference type="InterPro" id="IPR044769">
    <property type="entry name" value="PIKfyve_PIPKc"/>
</dbReference>